<dbReference type="InterPro" id="IPR004344">
    <property type="entry name" value="TTL/TTLL_fam"/>
</dbReference>
<dbReference type="GO" id="GO:0070740">
    <property type="term" value="F:tubulin-glutamic acid ligase activity"/>
    <property type="evidence" value="ECO:0007669"/>
    <property type="project" value="TreeGrafter"/>
</dbReference>
<dbReference type="Pfam" id="PF03133">
    <property type="entry name" value="TTL"/>
    <property type="match status" value="1"/>
</dbReference>
<keyword evidence="4" id="KW-0067">ATP-binding</keyword>
<dbReference type="AlphaFoldDB" id="A0A7E4V5Z2"/>
<sequence>MHELFPDEYTFYPKSWVIPAQLAEFKSYCAHRDKLTWFIVKPDDGAQGAGIYLITSPEGLTDTSERQLIQEYIDEPFLMSDRLKFDFRVYAVIKSINPLQIYIAREGMARFCTEKYEKPTSQNFENLYAHLTNYSLNKENSAYVHSNNLKDQLRGSKRLLSTVFHQMEAHGVRTRRLWHGIKMIVVKTVLAMVPEIMLNYEHYFSDVPGPQCFQIMGFDVIVKADGSPMLLEVNSAPSLSIDHNVFTDADALPVRSIVDEMIKVPLVRDTILLVLNQLDRQYQVTNSLEWETKSVTSAVSGVEDDLALMKHRKRPHLSEIFPARYGSTSKHLLFLDKAVYLFMQFATVRLSMTINLIALRAMLKKCSLIRTLSNEELEQKYAEINYYFTGKEHNTITGLPFHGFLQLLFHIARLKFGYCDDLLSAMQRLLAYCDTALRHYGVRSTRLRRAEVELDENANANHVEIYLLPSRMRAQKQQNSQSQRNNQKSARFLEPNPPNIRKPILSAAQARAQSLPRRSPPQNAGTTHLPYIGTVH</sequence>
<proteinExistence type="inferred from homology"/>
<organism evidence="6 7">
    <name type="scientific">Panagrellus redivivus</name>
    <name type="common">Microworm</name>
    <dbReference type="NCBI Taxonomy" id="6233"/>
    <lineage>
        <taxon>Eukaryota</taxon>
        <taxon>Metazoa</taxon>
        <taxon>Ecdysozoa</taxon>
        <taxon>Nematoda</taxon>
        <taxon>Chromadorea</taxon>
        <taxon>Rhabditida</taxon>
        <taxon>Tylenchina</taxon>
        <taxon>Panagrolaimomorpha</taxon>
        <taxon>Panagrolaimoidea</taxon>
        <taxon>Panagrolaimidae</taxon>
        <taxon>Panagrellus</taxon>
    </lineage>
</organism>
<name>A0A7E4V5Z2_PANRE</name>
<keyword evidence="3" id="KW-0547">Nucleotide-binding</keyword>
<reference evidence="7" key="2">
    <citation type="submission" date="2020-10" db="UniProtKB">
        <authorList>
            <consortium name="WormBaseParasite"/>
        </authorList>
    </citation>
    <scope>IDENTIFICATION</scope>
</reference>
<evidence type="ECO:0000256" key="5">
    <source>
        <dbReference type="SAM" id="MobiDB-lite"/>
    </source>
</evidence>
<accession>A0A7E4V5Z2</accession>
<dbReference type="GO" id="GO:0036064">
    <property type="term" value="C:ciliary basal body"/>
    <property type="evidence" value="ECO:0007669"/>
    <property type="project" value="TreeGrafter"/>
</dbReference>
<dbReference type="PANTHER" id="PTHR12241">
    <property type="entry name" value="TUBULIN POLYGLUTAMYLASE"/>
    <property type="match status" value="1"/>
</dbReference>
<evidence type="ECO:0000256" key="1">
    <source>
        <dbReference type="ARBA" id="ARBA00006820"/>
    </source>
</evidence>
<dbReference type="GO" id="GO:0005524">
    <property type="term" value="F:ATP binding"/>
    <property type="evidence" value="ECO:0007669"/>
    <property type="project" value="UniProtKB-KW"/>
</dbReference>
<dbReference type="Gene3D" id="3.30.470.20">
    <property type="entry name" value="ATP-grasp fold, B domain"/>
    <property type="match status" value="1"/>
</dbReference>
<keyword evidence="2" id="KW-0436">Ligase</keyword>
<evidence type="ECO:0000313" key="7">
    <source>
        <dbReference type="WBParaSite" id="Pan_g17.t1"/>
    </source>
</evidence>
<dbReference type="PANTHER" id="PTHR12241:SF154">
    <property type="entry name" value="TUBULIN POLYGLUTAMYLASE TTLL11"/>
    <property type="match status" value="1"/>
</dbReference>
<keyword evidence="6" id="KW-1185">Reference proteome</keyword>
<feature type="compositionally biased region" description="Low complexity" evidence="5">
    <location>
        <begin position="475"/>
        <end position="490"/>
    </location>
</feature>
<reference evidence="6" key="1">
    <citation type="journal article" date="2013" name="Genetics">
        <title>The draft genome and transcriptome of Panagrellus redivivus are shaped by the harsh demands of a free-living lifestyle.</title>
        <authorList>
            <person name="Srinivasan J."/>
            <person name="Dillman A.R."/>
            <person name="Macchietto M.G."/>
            <person name="Heikkinen L."/>
            <person name="Lakso M."/>
            <person name="Fracchia K.M."/>
            <person name="Antoshechkin I."/>
            <person name="Mortazavi A."/>
            <person name="Wong G."/>
            <person name="Sternberg P.W."/>
        </authorList>
    </citation>
    <scope>NUCLEOTIDE SEQUENCE [LARGE SCALE GENOMIC DNA]</scope>
    <source>
        <strain evidence="6">MT8872</strain>
    </source>
</reference>
<dbReference type="PROSITE" id="PS51221">
    <property type="entry name" value="TTL"/>
    <property type="match status" value="1"/>
</dbReference>
<dbReference type="GO" id="GO:0019098">
    <property type="term" value="P:reproductive behavior"/>
    <property type="evidence" value="ECO:0007669"/>
    <property type="project" value="UniProtKB-ARBA"/>
</dbReference>
<dbReference type="GO" id="GO:0015631">
    <property type="term" value="F:tubulin binding"/>
    <property type="evidence" value="ECO:0007669"/>
    <property type="project" value="TreeGrafter"/>
</dbReference>
<protein>
    <submittedName>
        <fullName evidence="7">Tubulin--tyrosine ligase-like protein 9</fullName>
    </submittedName>
</protein>
<dbReference type="Proteomes" id="UP000492821">
    <property type="component" value="Unassembled WGS sequence"/>
</dbReference>
<dbReference type="SUPFAM" id="SSF56059">
    <property type="entry name" value="Glutathione synthetase ATP-binding domain-like"/>
    <property type="match status" value="1"/>
</dbReference>
<evidence type="ECO:0000313" key="6">
    <source>
        <dbReference type="Proteomes" id="UP000492821"/>
    </source>
</evidence>
<evidence type="ECO:0000256" key="2">
    <source>
        <dbReference type="ARBA" id="ARBA00022598"/>
    </source>
</evidence>
<evidence type="ECO:0000256" key="3">
    <source>
        <dbReference type="ARBA" id="ARBA00022741"/>
    </source>
</evidence>
<dbReference type="GO" id="GO:0000226">
    <property type="term" value="P:microtubule cytoskeleton organization"/>
    <property type="evidence" value="ECO:0007669"/>
    <property type="project" value="TreeGrafter"/>
</dbReference>
<dbReference type="WBParaSite" id="Pan_g17.t1">
    <property type="protein sequence ID" value="Pan_g17.t1"/>
    <property type="gene ID" value="Pan_g17"/>
</dbReference>
<evidence type="ECO:0000256" key="4">
    <source>
        <dbReference type="ARBA" id="ARBA00022840"/>
    </source>
</evidence>
<comment type="similarity">
    <text evidence="1">Belongs to the tubulin--tyrosine ligase family.</text>
</comment>
<feature type="region of interest" description="Disordered" evidence="5">
    <location>
        <begin position="474"/>
        <end position="536"/>
    </location>
</feature>